<evidence type="ECO:0000256" key="8">
    <source>
        <dbReference type="ARBA" id="ARBA00023065"/>
    </source>
</evidence>
<gene>
    <name evidence="13" type="ORF">H8K32_06130</name>
</gene>
<keyword evidence="7 11" id="KW-1133">Transmembrane helix</keyword>
<evidence type="ECO:0000256" key="7">
    <source>
        <dbReference type="ARBA" id="ARBA00022989"/>
    </source>
</evidence>
<evidence type="ECO:0000259" key="12">
    <source>
        <dbReference type="Pfam" id="PF07885"/>
    </source>
</evidence>
<feature type="transmembrane region" description="Helical" evidence="11">
    <location>
        <begin position="110"/>
        <end position="135"/>
    </location>
</feature>
<evidence type="ECO:0000256" key="10">
    <source>
        <dbReference type="ARBA" id="ARBA00023303"/>
    </source>
</evidence>
<dbReference type="Proteomes" id="UP000634011">
    <property type="component" value="Unassembled WGS sequence"/>
</dbReference>
<dbReference type="SUPFAM" id="SSF81324">
    <property type="entry name" value="Voltage-gated potassium channels"/>
    <property type="match status" value="1"/>
</dbReference>
<feature type="transmembrane region" description="Helical" evidence="11">
    <location>
        <begin position="81"/>
        <end position="98"/>
    </location>
</feature>
<keyword evidence="4 11" id="KW-0812">Transmembrane</keyword>
<accession>A0A923KP02</accession>
<evidence type="ECO:0000256" key="3">
    <source>
        <dbReference type="ARBA" id="ARBA00022538"/>
    </source>
</evidence>
<name>A0A923KP02_9BURK</name>
<feature type="transmembrane region" description="Helical" evidence="11">
    <location>
        <begin position="27"/>
        <end position="46"/>
    </location>
</feature>
<feature type="transmembrane region" description="Helical" evidence="11">
    <location>
        <begin position="58"/>
        <end position="75"/>
    </location>
</feature>
<dbReference type="InterPro" id="IPR047871">
    <property type="entry name" value="K_chnl_Slo-like"/>
</dbReference>
<evidence type="ECO:0000256" key="2">
    <source>
        <dbReference type="ARBA" id="ARBA00022448"/>
    </source>
</evidence>
<keyword evidence="10 13" id="KW-0407">Ion channel</keyword>
<dbReference type="PANTHER" id="PTHR10027:SF33">
    <property type="entry name" value="CALCIUM-ACTIVATED POTASSIUM CHANNEL SUBUNIT ALPHA-1-RELATED"/>
    <property type="match status" value="1"/>
</dbReference>
<evidence type="ECO:0000256" key="5">
    <source>
        <dbReference type="ARBA" id="ARBA00022826"/>
    </source>
</evidence>
<keyword evidence="3" id="KW-0633">Potassium transport</keyword>
<keyword evidence="8" id="KW-0406">Ion transport</keyword>
<dbReference type="EMBL" id="JACOFV010000004">
    <property type="protein sequence ID" value="MBC3861674.1"/>
    <property type="molecule type" value="Genomic_DNA"/>
</dbReference>
<evidence type="ECO:0000256" key="9">
    <source>
        <dbReference type="ARBA" id="ARBA00023136"/>
    </source>
</evidence>
<comment type="subcellular location">
    <subcellularLocation>
        <location evidence="1">Membrane</location>
        <topology evidence="1">Multi-pass membrane protein</topology>
    </subcellularLocation>
</comment>
<organism evidence="13 14">
    <name type="scientific">Undibacterium jejuense</name>
    <dbReference type="NCBI Taxonomy" id="1344949"/>
    <lineage>
        <taxon>Bacteria</taxon>
        <taxon>Pseudomonadati</taxon>
        <taxon>Pseudomonadota</taxon>
        <taxon>Betaproteobacteria</taxon>
        <taxon>Burkholderiales</taxon>
        <taxon>Oxalobacteraceae</taxon>
        <taxon>Undibacterium</taxon>
    </lineage>
</organism>
<dbReference type="Gene3D" id="1.10.287.70">
    <property type="match status" value="1"/>
</dbReference>
<reference evidence="13" key="1">
    <citation type="submission" date="2020-08" db="EMBL/GenBank/DDBJ databases">
        <title>Novel species isolated from subtropical streams in China.</title>
        <authorList>
            <person name="Lu H."/>
        </authorList>
    </citation>
    <scope>NUCLEOTIDE SEQUENCE</scope>
    <source>
        <strain evidence="13">KACC 12607</strain>
    </source>
</reference>
<dbReference type="GO" id="GO:0060072">
    <property type="term" value="F:large conductance calcium-activated potassium channel activity"/>
    <property type="evidence" value="ECO:0007669"/>
    <property type="project" value="TreeGrafter"/>
</dbReference>
<keyword evidence="9 11" id="KW-0472">Membrane</keyword>
<dbReference type="PANTHER" id="PTHR10027">
    <property type="entry name" value="CALCIUM-ACTIVATED POTASSIUM CHANNEL ALPHA CHAIN"/>
    <property type="match status" value="1"/>
</dbReference>
<evidence type="ECO:0000256" key="11">
    <source>
        <dbReference type="SAM" id="Phobius"/>
    </source>
</evidence>
<sequence>MALDIGIICGCILSALPAPSDWGVVQWLLRLALCAAIVLRIATLVLQQVRPGHLAKMMSLAVLMLTSAGAGFYWLEPNVNTYSNGVWLAFTTVATVGYGDIVPSTPASKIFAVFIVLFGYAMFSIVTANIAALFVGEEEAALERELHADIRALSREVAGLREELRSRDALYANLLHGSGQVESTLQSSQR</sequence>
<evidence type="ECO:0000256" key="4">
    <source>
        <dbReference type="ARBA" id="ARBA00022692"/>
    </source>
</evidence>
<protein>
    <submittedName>
        <fullName evidence="13">Two pore domain potassium channel family protein</fullName>
    </submittedName>
</protein>
<feature type="domain" description="Potassium channel" evidence="12">
    <location>
        <begin position="62"/>
        <end position="134"/>
    </location>
</feature>
<dbReference type="AlphaFoldDB" id="A0A923KP02"/>
<keyword evidence="14" id="KW-1185">Reference proteome</keyword>
<keyword evidence="6" id="KW-0630">Potassium</keyword>
<keyword evidence="2" id="KW-0813">Transport</keyword>
<evidence type="ECO:0000313" key="14">
    <source>
        <dbReference type="Proteomes" id="UP000634011"/>
    </source>
</evidence>
<evidence type="ECO:0000256" key="6">
    <source>
        <dbReference type="ARBA" id="ARBA00022958"/>
    </source>
</evidence>
<keyword evidence="5" id="KW-0631">Potassium channel</keyword>
<evidence type="ECO:0000313" key="13">
    <source>
        <dbReference type="EMBL" id="MBC3861674.1"/>
    </source>
</evidence>
<dbReference type="GO" id="GO:0016020">
    <property type="term" value="C:membrane"/>
    <property type="evidence" value="ECO:0007669"/>
    <property type="project" value="UniProtKB-SubCell"/>
</dbReference>
<dbReference type="Pfam" id="PF07885">
    <property type="entry name" value="Ion_trans_2"/>
    <property type="match status" value="1"/>
</dbReference>
<proteinExistence type="predicted"/>
<comment type="caution">
    <text evidence="13">The sequence shown here is derived from an EMBL/GenBank/DDBJ whole genome shotgun (WGS) entry which is preliminary data.</text>
</comment>
<dbReference type="InterPro" id="IPR013099">
    <property type="entry name" value="K_chnl_dom"/>
</dbReference>
<evidence type="ECO:0000256" key="1">
    <source>
        <dbReference type="ARBA" id="ARBA00004141"/>
    </source>
</evidence>